<keyword evidence="1" id="KW-0472">Membrane</keyword>
<gene>
    <name evidence="2" type="ORF">MTR64_19740</name>
</gene>
<feature type="transmembrane region" description="Helical" evidence="1">
    <location>
        <begin position="12"/>
        <end position="30"/>
    </location>
</feature>
<protein>
    <recommendedName>
        <fullName evidence="4">SLATT domain-containing protein</fullName>
    </recommendedName>
</protein>
<feature type="transmembrane region" description="Helical" evidence="1">
    <location>
        <begin position="42"/>
        <end position="62"/>
    </location>
</feature>
<organism evidence="2 3">
    <name type="scientific">Novosphingobium album</name>
    <name type="common">ex Hu et al. 2023</name>
    <dbReference type="NCBI Taxonomy" id="2930093"/>
    <lineage>
        <taxon>Bacteria</taxon>
        <taxon>Pseudomonadati</taxon>
        <taxon>Pseudomonadota</taxon>
        <taxon>Alphaproteobacteria</taxon>
        <taxon>Sphingomonadales</taxon>
        <taxon>Sphingomonadaceae</taxon>
        <taxon>Novosphingobium</taxon>
    </lineage>
</organism>
<proteinExistence type="predicted"/>
<evidence type="ECO:0000313" key="2">
    <source>
        <dbReference type="EMBL" id="MCJ2180810.1"/>
    </source>
</evidence>
<dbReference type="RefSeq" id="WP_243996256.1">
    <property type="nucleotide sequence ID" value="NZ_JALHLE010000043.1"/>
</dbReference>
<evidence type="ECO:0000256" key="1">
    <source>
        <dbReference type="SAM" id="Phobius"/>
    </source>
</evidence>
<keyword evidence="1" id="KW-1133">Transmembrane helix</keyword>
<accession>A0ABT0B7F6</accession>
<comment type="caution">
    <text evidence="2">The sequence shown here is derived from an EMBL/GenBank/DDBJ whole genome shotgun (WGS) entry which is preliminary data.</text>
</comment>
<reference evidence="2" key="1">
    <citation type="submission" date="2022-03" db="EMBL/GenBank/DDBJ databases">
        <title>Identification of a novel bacterium isolated from mangrove sediments.</title>
        <authorList>
            <person name="Pan X."/>
        </authorList>
    </citation>
    <scope>NUCLEOTIDE SEQUENCE</scope>
    <source>
        <strain evidence="2">B2580</strain>
    </source>
</reference>
<keyword evidence="1" id="KW-0812">Transmembrane</keyword>
<keyword evidence="3" id="KW-1185">Reference proteome</keyword>
<evidence type="ECO:0000313" key="3">
    <source>
        <dbReference type="Proteomes" id="UP001162880"/>
    </source>
</evidence>
<sequence length="191" mass="20739">MARNLWQTPLPQSVLEVTGAVAVFGAGVLIGSTLKPTPADWIGFLGALIGAGLTVAGSIYVLDRERTRELRQQANLLTTLLDEVDQECIPFQVANQAALLERYGRTAKEQVGRLIEAINRVHRFKDSIKPTTARMMKVEDAIAQLEVDPELDQQAKLAGLYPESADFGGLNAIGHDIKGQIANVRHELGQG</sequence>
<name>A0ABT0B7F6_9SPHN</name>
<dbReference type="Proteomes" id="UP001162880">
    <property type="component" value="Unassembled WGS sequence"/>
</dbReference>
<evidence type="ECO:0008006" key="4">
    <source>
        <dbReference type="Google" id="ProtNLM"/>
    </source>
</evidence>
<dbReference type="EMBL" id="JALHLE010000043">
    <property type="protein sequence ID" value="MCJ2180810.1"/>
    <property type="molecule type" value="Genomic_DNA"/>
</dbReference>